<dbReference type="Pfam" id="PF13365">
    <property type="entry name" value="Trypsin_2"/>
    <property type="match status" value="1"/>
</dbReference>
<dbReference type="PANTHER" id="PTHR43019">
    <property type="entry name" value="SERINE ENDOPROTEASE DEGS"/>
    <property type="match status" value="1"/>
</dbReference>
<evidence type="ECO:0008006" key="3">
    <source>
        <dbReference type="Google" id="ProtNLM"/>
    </source>
</evidence>
<evidence type="ECO:0000313" key="2">
    <source>
        <dbReference type="EMBL" id="CAA6819489.1"/>
    </source>
</evidence>
<protein>
    <recommendedName>
        <fullName evidence="3">Serine protease</fullName>
    </recommendedName>
</protein>
<gene>
    <name evidence="2" type="ORF">HELGO_WM17652</name>
</gene>
<name>A0A6S6TY96_9BACT</name>
<dbReference type="SUPFAM" id="SSF50494">
    <property type="entry name" value="Trypsin-like serine proteases"/>
    <property type="match status" value="1"/>
</dbReference>
<keyword evidence="1" id="KW-0472">Membrane</keyword>
<evidence type="ECO:0000256" key="1">
    <source>
        <dbReference type="SAM" id="Phobius"/>
    </source>
</evidence>
<reference evidence="2" key="1">
    <citation type="submission" date="2020-01" db="EMBL/GenBank/DDBJ databases">
        <authorList>
            <person name="Meier V. D."/>
            <person name="Meier V D."/>
        </authorList>
    </citation>
    <scope>NUCLEOTIDE SEQUENCE</scope>
    <source>
        <strain evidence="2">HLG_WM_MAG_05</strain>
    </source>
</reference>
<proteinExistence type="predicted"/>
<dbReference type="InterPro" id="IPR043504">
    <property type="entry name" value="Peptidase_S1_PA_chymotrypsin"/>
</dbReference>
<dbReference type="PANTHER" id="PTHR43019:SF23">
    <property type="entry name" value="PROTEASE DO-LIKE 5, CHLOROPLASTIC"/>
    <property type="match status" value="1"/>
</dbReference>
<dbReference type="Gene3D" id="2.40.10.10">
    <property type="entry name" value="Trypsin-like serine proteases"/>
    <property type="match status" value="2"/>
</dbReference>
<accession>A0A6S6TY96</accession>
<keyword evidence="1" id="KW-1133">Transmembrane helix</keyword>
<dbReference type="InterPro" id="IPR009003">
    <property type="entry name" value="Peptidase_S1_PA"/>
</dbReference>
<feature type="transmembrane region" description="Helical" evidence="1">
    <location>
        <begin position="223"/>
        <end position="241"/>
    </location>
</feature>
<sequence>MKNSVVNIKSVSNNAFGTGFVIDSDEKGVFILTCQHVLDDVQIPVVENVLAKIVAKGSFIDMAVLYVSKLHLNPLPLRPKDTKDVEVEVIGFSTFNKTLTQKKYIKAILYKESIELHSKDNDAYYNVHQIKANEGFNFERGNSGSPVISTQSNAVIAMISNKKGSDIAYAIDIENLQTVWKDVPTQLFNNHHNHSRQKETFKPNIHSKHTTEKSSSPKNRLTLLKYFIPVLLIVALAIIYYKTIPIPPTDEAQPPQSITKRFIVKSENKLEEKAFQALIDKRYYEAQEYFEKLDKLYPTRNNYYGIAKTLQHNKASLHKAEVQQEVISKIVKDYPWKAPDGVIDALNKQLKSL</sequence>
<keyword evidence="1" id="KW-0812">Transmembrane</keyword>
<dbReference type="AlphaFoldDB" id="A0A6S6TY96"/>
<dbReference type="EMBL" id="CACVAU010000056">
    <property type="protein sequence ID" value="CAA6819489.1"/>
    <property type="molecule type" value="Genomic_DNA"/>
</dbReference>
<organism evidence="2">
    <name type="scientific">uncultured Sulfurovum sp</name>
    <dbReference type="NCBI Taxonomy" id="269237"/>
    <lineage>
        <taxon>Bacteria</taxon>
        <taxon>Pseudomonadati</taxon>
        <taxon>Campylobacterota</taxon>
        <taxon>Epsilonproteobacteria</taxon>
        <taxon>Campylobacterales</taxon>
        <taxon>Sulfurovaceae</taxon>
        <taxon>Sulfurovum</taxon>
        <taxon>environmental samples</taxon>
    </lineage>
</organism>